<dbReference type="AlphaFoldDB" id="A0A8X6YR94"/>
<organism evidence="1 2">
    <name type="scientific">Trichonephila inaurata madagascariensis</name>
    <dbReference type="NCBI Taxonomy" id="2747483"/>
    <lineage>
        <taxon>Eukaryota</taxon>
        <taxon>Metazoa</taxon>
        <taxon>Ecdysozoa</taxon>
        <taxon>Arthropoda</taxon>
        <taxon>Chelicerata</taxon>
        <taxon>Arachnida</taxon>
        <taxon>Araneae</taxon>
        <taxon>Araneomorphae</taxon>
        <taxon>Entelegynae</taxon>
        <taxon>Araneoidea</taxon>
        <taxon>Nephilidae</taxon>
        <taxon>Trichonephila</taxon>
        <taxon>Trichonephila inaurata</taxon>
    </lineage>
</organism>
<protein>
    <submittedName>
        <fullName evidence="1">Uncharacterized protein</fullName>
    </submittedName>
</protein>
<name>A0A8X6YR94_9ARAC</name>
<evidence type="ECO:0000313" key="1">
    <source>
        <dbReference type="EMBL" id="GFY77725.1"/>
    </source>
</evidence>
<dbReference type="Proteomes" id="UP000886998">
    <property type="component" value="Unassembled WGS sequence"/>
</dbReference>
<comment type="caution">
    <text evidence="1">The sequence shown here is derived from an EMBL/GenBank/DDBJ whole genome shotgun (WGS) entry which is preliminary data.</text>
</comment>
<proteinExistence type="predicted"/>
<accession>A0A8X6YR94</accession>
<keyword evidence="2" id="KW-1185">Reference proteome</keyword>
<evidence type="ECO:0000313" key="2">
    <source>
        <dbReference type="Proteomes" id="UP000886998"/>
    </source>
</evidence>
<gene>
    <name evidence="1" type="ORF">TNIN_219411</name>
</gene>
<reference evidence="1" key="1">
    <citation type="submission" date="2020-08" db="EMBL/GenBank/DDBJ databases">
        <title>Multicomponent nature underlies the extraordinary mechanical properties of spider dragline silk.</title>
        <authorList>
            <person name="Kono N."/>
            <person name="Nakamura H."/>
            <person name="Mori M."/>
            <person name="Yoshida Y."/>
            <person name="Ohtoshi R."/>
            <person name="Malay A.D."/>
            <person name="Moran D.A.P."/>
            <person name="Tomita M."/>
            <person name="Numata K."/>
            <person name="Arakawa K."/>
        </authorList>
    </citation>
    <scope>NUCLEOTIDE SEQUENCE</scope>
</reference>
<sequence length="172" mass="19148">MPLHGHVLVLLGYHMRSYIRLAPRIDPERPCLGCGSSLEEKVSEIVIDRQNLKPMRIKARGLWCINDKRRLDTCKEWGGVGTCGVGSVDFLKDQVIVWGQSHKNGFDFVGGLGDVLGVIICSVEDCITIVNFNLLILLLAYIFSSFLRENKIFNFAALLPPNAGLMTAQLVF</sequence>
<dbReference type="EMBL" id="BMAV01022615">
    <property type="protein sequence ID" value="GFY77725.1"/>
    <property type="molecule type" value="Genomic_DNA"/>
</dbReference>